<evidence type="ECO:0000313" key="6">
    <source>
        <dbReference type="Proteomes" id="UP000675554"/>
    </source>
</evidence>
<sequence>MASSGSTASSEGLPLIPDQRRELLVKHLRREGVLSVQQITQIFGVSHMTVRRDIAELERQGLVFSVPGGVRIASQVHSEPSFQAKSQVERSEKRAMAEEAARLVHSGMTVYLDAGTTMLSMVPLLAEHDELTVVTNDFGAVEQLFGARHLDVIHVGGQVEPDNHSSVGRLAAATVRQLAFDVAFISTSSWDLLRGVTTPSERKVEVKQAAMAAASTSVLVAGSSKYGTFGMYRVAALGAFDTVVTDTALTEAAAEGIRAAGADLRLTSPSE</sequence>
<keyword evidence="3" id="KW-0804">Transcription</keyword>
<dbReference type="InterPro" id="IPR037171">
    <property type="entry name" value="NagB/RpiA_transferase-like"/>
</dbReference>
<dbReference type="EMBL" id="JAGSMN010000204">
    <property type="protein sequence ID" value="MBR7673412.1"/>
    <property type="molecule type" value="Genomic_DNA"/>
</dbReference>
<accession>A0A8T4IQ71</accession>
<feature type="domain" description="HTH deoR-type" evidence="4">
    <location>
        <begin position="17"/>
        <end position="72"/>
    </location>
</feature>
<evidence type="ECO:0000313" key="5">
    <source>
        <dbReference type="EMBL" id="MBR7673412.1"/>
    </source>
</evidence>
<reference evidence="5" key="1">
    <citation type="submission" date="2021-04" db="EMBL/GenBank/DDBJ databases">
        <title>Sequencing of actinobacteria type strains.</title>
        <authorList>
            <person name="Nguyen G.-S."/>
            <person name="Wentzel A."/>
        </authorList>
    </citation>
    <scope>NUCLEOTIDE SEQUENCE</scope>
    <source>
        <strain evidence="5">DSM 42095</strain>
    </source>
</reference>
<dbReference type="GO" id="GO:0003700">
    <property type="term" value="F:DNA-binding transcription factor activity"/>
    <property type="evidence" value="ECO:0007669"/>
    <property type="project" value="InterPro"/>
</dbReference>
<dbReference type="SUPFAM" id="SSF100950">
    <property type="entry name" value="NagB/RpiA/CoA transferase-like"/>
    <property type="match status" value="1"/>
</dbReference>
<dbReference type="Gene3D" id="3.40.50.1360">
    <property type="match status" value="1"/>
</dbReference>
<keyword evidence="2" id="KW-0238">DNA-binding</keyword>
<dbReference type="InterPro" id="IPR001034">
    <property type="entry name" value="DeoR_HTH"/>
</dbReference>
<dbReference type="PANTHER" id="PTHR30363">
    <property type="entry name" value="HTH-TYPE TRANSCRIPTIONAL REGULATOR SRLR-RELATED"/>
    <property type="match status" value="1"/>
</dbReference>
<proteinExistence type="predicted"/>
<dbReference type="SMART" id="SM00420">
    <property type="entry name" value="HTH_DEOR"/>
    <property type="match status" value="1"/>
</dbReference>
<dbReference type="PROSITE" id="PS00894">
    <property type="entry name" value="HTH_DEOR_1"/>
    <property type="match status" value="1"/>
</dbReference>
<keyword evidence="1" id="KW-0805">Transcription regulation</keyword>
<gene>
    <name evidence="5" type="ORF">KDA82_10355</name>
</gene>
<evidence type="ECO:0000256" key="2">
    <source>
        <dbReference type="ARBA" id="ARBA00023125"/>
    </source>
</evidence>
<dbReference type="Pfam" id="PF00455">
    <property type="entry name" value="DeoRC"/>
    <property type="match status" value="1"/>
</dbReference>
<protein>
    <submittedName>
        <fullName evidence="5">DeoR/GlpR transcriptional regulator</fullName>
    </submittedName>
</protein>
<organism evidence="5 6">
    <name type="scientific">Streptomyces daliensis</name>
    <dbReference type="NCBI Taxonomy" id="299421"/>
    <lineage>
        <taxon>Bacteria</taxon>
        <taxon>Bacillati</taxon>
        <taxon>Actinomycetota</taxon>
        <taxon>Actinomycetes</taxon>
        <taxon>Kitasatosporales</taxon>
        <taxon>Streptomycetaceae</taxon>
        <taxon>Streptomyces</taxon>
    </lineage>
</organism>
<dbReference type="InterPro" id="IPR018356">
    <property type="entry name" value="Tscrpt_reg_HTH_DeoR_CS"/>
</dbReference>
<dbReference type="SUPFAM" id="SSF46785">
    <property type="entry name" value="Winged helix' DNA-binding domain"/>
    <property type="match status" value="1"/>
</dbReference>
<dbReference type="PRINTS" id="PR00037">
    <property type="entry name" value="HTHLACR"/>
</dbReference>
<comment type="caution">
    <text evidence="5">The sequence shown here is derived from an EMBL/GenBank/DDBJ whole genome shotgun (WGS) entry which is preliminary data.</text>
</comment>
<dbReference type="PROSITE" id="PS51000">
    <property type="entry name" value="HTH_DEOR_2"/>
    <property type="match status" value="1"/>
</dbReference>
<dbReference type="PANTHER" id="PTHR30363:SF58">
    <property type="entry name" value="REGULATORY PROTEIN, DEOR FAMILY"/>
    <property type="match status" value="1"/>
</dbReference>
<evidence type="ECO:0000256" key="1">
    <source>
        <dbReference type="ARBA" id="ARBA00023015"/>
    </source>
</evidence>
<evidence type="ECO:0000259" key="4">
    <source>
        <dbReference type="PROSITE" id="PS51000"/>
    </source>
</evidence>
<dbReference type="InterPro" id="IPR036388">
    <property type="entry name" value="WH-like_DNA-bd_sf"/>
</dbReference>
<evidence type="ECO:0000256" key="3">
    <source>
        <dbReference type="ARBA" id="ARBA00023163"/>
    </source>
</evidence>
<dbReference type="Pfam" id="PF08220">
    <property type="entry name" value="HTH_DeoR"/>
    <property type="match status" value="1"/>
</dbReference>
<keyword evidence="6" id="KW-1185">Reference proteome</keyword>
<dbReference type="InterPro" id="IPR036390">
    <property type="entry name" value="WH_DNA-bd_sf"/>
</dbReference>
<dbReference type="SMART" id="SM01134">
    <property type="entry name" value="DeoRC"/>
    <property type="match status" value="1"/>
</dbReference>
<dbReference type="Proteomes" id="UP000675554">
    <property type="component" value="Unassembled WGS sequence"/>
</dbReference>
<dbReference type="InterPro" id="IPR014036">
    <property type="entry name" value="DeoR-like_C"/>
</dbReference>
<dbReference type="AlphaFoldDB" id="A0A8T4IQ71"/>
<name>A0A8T4IQ71_9ACTN</name>
<dbReference type="Gene3D" id="1.10.10.10">
    <property type="entry name" value="Winged helix-like DNA-binding domain superfamily/Winged helix DNA-binding domain"/>
    <property type="match status" value="1"/>
</dbReference>
<dbReference type="InterPro" id="IPR050313">
    <property type="entry name" value="Carb_Metab_HTH_regulators"/>
</dbReference>
<dbReference type="GO" id="GO:0003677">
    <property type="term" value="F:DNA binding"/>
    <property type="evidence" value="ECO:0007669"/>
    <property type="project" value="UniProtKB-KW"/>
</dbReference>